<feature type="domain" description="CinA C-terminal" evidence="1">
    <location>
        <begin position="3"/>
        <end position="151"/>
    </location>
</feature>
<dbReference type="EMBL" id="JAWJYN010000001">
    <property type="protein sequence ID" value="MDZ8161731.1"/>
    <property type="molecule type" value="Genomic_DNA"/>
</dbReference>
<dbReference type="RefSeq" id="WP_194425210.1">
    <property type="nucleotide sequence ID" value="NZ_BAAAPT010000001.1"/>
</dbReference>
<proteinExistence type="predicted"/>
<sequence length="153" mass="15135">MSAAAALIDALRRGGLSVAGAESLTGGLLCAELTAVPGASEVVRGGVVAYATDLKSGLLGVDAGLLAEGGPVHPAVASAMADGVRYRLDADVGIATTGVAGPTPQGGAPVGRVYIAVSTPHMRRVEKLTLPGDRAAIRAESVRRAIDLAASVL</sequence>
<evidence type="ECO:0000259" key="1">
    <source>
        <dbReference type="Pfam" id="PF02464"/>
    </source>
</evidence>
<reference evidence="2 3" key="1">
    <citation type="submission" date="2023-10" db="EMBL/GenBank/DDBJ databases">
        <title>Microbacterium xanthum sp. nov., isolated from seaweed.</title>
        <authorList>
            <person name="Lee S.D."/>
        </authorList>
    </citation>
    <scope>NUCLEOTIDE SEQUENCE [LARGE SCALE GENOMIC DNA]</scope>
    <source>
        <strain evidence="2 3">KCTC 19124</strain>
    </source>
</reference>
<gene>
    <name evidence="2" type="ORF">R2Q92_07740</name>
</gene>
<dbReference type="InterPro" id="IPR008136">
    <property type="entry name" value="CinA_C"/>
</dbReference>
<accession>A0ABU5N6K3</accession>
<evidence type="ECO:0000313" key="3">
    <source>
        <dbReference type="Proteomes" id="UP001291912"/>
    </source>
</evidence>
<keyword evidence="3" id="KW-1185">Reference proteome</keyword>
<dbReference type="Gene3D" id="3.90.950.20">
    <property type="entry name" value="CinA-like"/>
    <property type="match status" value="1"/>
</dbReference>
<dbReference type="Pfam" id="PF02464">
    <property type="entry name" value="CinA"/>
    <property type="match status" value="1"/>
</dbReference>
<name>A0ABU5N6K3_9MICO</name>
<dbReference type="NCBIfam" id="TIGR00199">
    <property type="entry name" value="PncC_domain"/>
    <property type="match status" value="1"/>
</dbReference>
<comment type="caution">
    <text evidence="2">The sequence shown here is derived from an EMBL/GenBank/DDBJ whole genome shotgun (WGS) entry which is preliminary data.</text>
</comment>
<organism evidence="2 3">
    <name type="scientific">Microbacterium aquimaris</name>
    <dbReference type="NCBI Taxonomy" id="459816"/>
    <lineage>
        <taxon>Bacteria</taxon>
        <taxon>Bacillati</taxon>
        <taxon>Actinomycetota</taxon>
        <taxon>Actinomycetes</taxon>
        <taxon>Micrococcales</taxon>
        <taxon>Microbacteriaceae</taxon>
        <taxon>Microbacterium</taxon>
    </lineage>
</organism>
<dbReference type="SUPFAM" id="SSF142433">
    <property type="entry name" value="CinA-like"/>
    <property type="match status" value="1"/>
</dbReference>
<dbReference type="InterPro" id="IPR036653">
    <property type="entry name" value="CinA-like_C"/>
</dbReference>
<evidence type="ECO:0000313" key="2">
    <source>
        <dbReference type="EMBL" id="MDZ8161731.1"/>
    </source>
</evidence>
<protein>
    <submittedName>
        <fullName evidence="2">CinA family protein</fullName>
    </submittedName>
</protein>
<dbReference type="Proteomes" id="UP001291912">
    <property type="component" value="Unassembled WGS sequence"/>
</dbReference>